<evidence type="ECO:0000313" key="1">
    <source>
        <dbReference type="EMBL" id="SVA63736.1"/>
    </source>
</evidence>
<dbReference type="Pfam" id="PF09754">
    <property type="entry name" value="PAC2"/>
    <property type="match status" value="1"/>
</dbReference>
<sequence length="295" mass="31988">VRDPVGVDELIWGTGPKPDLDRPLLVVAFRGLFDACGSATAAVDWLVERHDHEELGEIDPETFFDFTQERPVVSFDAEGVRRLAWPRNPLVAVHTPPGRRDVVVVAGVEPHLRWATFSRALAEAARRSRADSVVTLGSMVGMGPHSRPLAVTGSSTNPDLADRLGLDQPSYQGPTGVVGVLHDTLDQVGIPVVSLRVSVPHYVPDTPNPKATRALLRRFGQVTGIETDHEELDGPAADWQRQVDAAVASDDEIGEYVARLEATVDENENMLPSGDDLAAEFEAFLREQGPSSEAN</sequence>
<proteinExistence type="predicted"/>
<dbReference type="InterPro" id="IPR038389">
    <property type="entry name" value="PSMG2_sf"/>
</dbReference>
<protein>
    <recommendedName>
        <fullName evidence="2">PAC2 family protein</fullName>
    </recommendedName>
</protein>
<accession>A0A381XG60</accession>
<dbReference type="Gene3D" id="3.40.50.10900">
    <property type="entry name" value="PAC-like subunit"/>
    <property type="match status" value="1"/>
</dbReference>
<name>A0A381XG60_9ZZZZ</name>
<gene>
    <name evidence="1" type="ORF">METZ01_LOCUS116590</name>
</gene>
<dbReference type="AlphaFoldDB" id="A0A381XG60"/>
<dbReference type="InterPro" id="IPR019151">
    <property type="entry name" value="Proteasome_assmbl_chaperone_2"/>
</dbReference>
<evidence type="ECO:0008006" key="2">
    <source>
        <dbReference type="Google" id="ProtNLM"/>
    </source>
</evidence>
<dbReference type="SUPFAM" id="SSF159659">
    <property type="entry name" value="Cgl1923-like"/>
    <property type="match status" value="1"/>
</dbReference>
<dbReference type="InterPro" id="IPR008492">
    <property type="entry name" value="Rv2714-like"/>
</dbReference>
<dbReference type="PIRSF" id="PIRSF028754">
    <property type="entry name" value="UCP028754"/>
    <property type="match status" value="1"/>
</dbReference>
<organism evidence="1">
    <name type="scientific">marine metagenome</name>
    <dbReference type="NCBI Taxonomy" id="408172"/>
    <lineage>
        <taxon>unclassified sequences</taxon>
        <taxon>metagenomes</taxon>
        <taxon>ecological metagenomes</taxon>
    </lineage>
</organism>
<dbReference type="EMBL" id="UINC01015064">
    <property type="protein sequence ID" value="SVA63736.1"/>
    <property type="molecule type" value="Genomic_DNA"/>
</dbReference>
<feature type="non-terminal residue" evidence="1">
    <location>
        <position position="1"/>
    </location>
</feature>
<reference evidence="1" key="1">
    <citation type="submission" date="2018-05" db="EMBL/GenBank/DDBJ databases">
        <authorList>
            <person name="Lanie J.A."/>
            <person name="Ng W.-L."/>
            <person name="Kazmierczak K.M."/>
            <person name="Andrzejewski T.M."/>
            <person name="Davidsen T.M."/>
            <person name="Wayne K.J."/>
            <person name="Tettelin H."/>
            <person name="Glass J.I."/>
            <person name="Rusch D."/>
            <person name="Podicherti R."/>
            <person name="Tsui H.-C.T."/>
            <person name="Winkler M.E."/>
        </authorList>
    </citation>
    <scope>NUCLEOTIDE SEQUENCE</scope>
</reference>